<name>A0A6J5LDQ3_9CAUD</name>
<sequence>MIRTFVRSSLDADHRSSAYKITCRQCGKSDRIGIGSHSGSLPPEVSAKKFKQRGWTIGKTVGDDICSICAVSNRIKLKPREITAEPVTLKLKDLSKIKELQGLAGGTPPALALAAGAPPVLALEPPTAQETPVDKLLTVKEAVEAKWATMDRLYEYIRRGKLKCIKNERGAFVIAESELKSFFSKKPTVAPKAAPIVNEPAPVAVEPKPLLNDGVSEMNFDPKIPQEMTKEDRRIIFAEIDMHYLDETRGYEAQYDDKRVAEGLKVPEAWVRTIREDNFGPERGEAVNDEIAKMVAAKEEIEKSITAMRDLWEEINKTLDAFVVRHNDLSNEAKKSRETATALMAKIDFITRK</sequence>
<accession>A0A6J5LDQ3</accession>
<gene>
    <name evidence="1" type="ORF">UFOVP120_56</name>
</gene>
<protein>
    <recommendedName>
        <fullName evidence="2">Helix-turn-helix domain-containing protein</fullName>
    </recommendedName>
</protein>
<evidence type="ECO:0008006" key="2">
    <source>
        <dbReference type="Google" id="ProtNLM"/>
    </source>
</evidence>
<organism evidence="1">
    <name type="scientific">uncultured Caudovirales phage</name>
    <dbReference type="NCBI Taxonomy" id="2100421"/>
    <lineage>
        <taxon>Viruses</taxon>
        <taxon>Duplodnaviria</taxon>
        <taxon>Heunggongvirae</taxon>
        <taxon>Uroviricota</taxon>
        <taxon>Caudoviricetes</taxon>
        <taxon>Peduoviridae</taxon>
        <taxon>Maltschvirus</taxon>
        <taxon>Maltschvirus maltsch</taxon>
    </lineage>
</organism>
<reference evidence="1" key="1">
    <citation type="submission" date="2020-04" db="EMBL/GenBank/DDBJ databases">
        <authorList>
            <person name="Chiriac C."/>
            <person name="Salcher M."/>
            <person name="Ghai R."/>
            <person name="Kavagutti S V."/>
        </authorList>
    </citation>
    <scope>NUCLEOTIDE SEQUENCE</scope>
</reference>
<proteinExistence type="predicted"/>
<dbReference type="EMBL" id="LR796242">
    <property type="protein sequence ID" value="CAB4131070.1"/>
    <property type="molecule type" value="Genomic_DNA"/>
</dbReference>
<evidence type="ECO:0000313" key="1">
    <source>
        <dbReference type="EMBL" id="CAB4131070.1"/>
    </source>
</evidence>